<feature type="transmembrane region" description="Helical" evidence="10">
    <location>
        <begin position="202"/>
        <end position="223"/>
    </location>
</feature>
<feature type="transmembrane region" description="Helical" evidence="10">
    <location>
        <begin position="235"/>
        <end position="256"/>
    </location>
</feature>
<feature type="transmembrane region" description="Helical" evidence="10">
    <location>
        <begin position="320"/>
        <end position="343"/>
    </location>
</feature>
<dbReference type="InterPro" id="IPR020846">
    <property type="entry name" value="MFS_dom"/>
</dbReference>
<dbReference type="GeneID" id="108624309"/>
<evidence type="ECO:0000256" key="4">
    <source>
        <dbReference type="ARBA" id="ARBA00022692"/>
    </source>
</evidence>
<protein>
    <submittedName>
        <fullName evidence="13">Solute carrier family 2, facilitated glucose transporter member 1-like isoform X1</fullName>
    </submittedName>
</protein>
<evidence type="ECO:0000313" key="12">
    <source>
        <dbReference type="Proteomes" id="UP000694925"/>
    </source>
</evidence>
<dbReference type="InterPro" id="IPR045263">
    <property type="entry name" value="GLUT"/>
</dbReference>
<dbReference type="InterPro" id="IPR005828">
    <property type="entry name" value="MFS_sugar_transport-like"/>
</dbReference>
<feature type="transmembrane region" description="Helical" evidence="10">
    <location>
        <begin position="483"/>
        <end position="504"/>
    </location>
</feature>
<feature type="compositionally biased region" description="Basic and acidic residues" evidence="9">
    <location>
        <begin position="21"/>
        <end position="49"/>
    </location>
</feature>
<feature type="transmembrane region" description="Helical" evidence="10">
    <location>
        <begin position="166"/>
        <end position="190"/>
    </location>
</feature>
<dbReference type="NCBIfam" id="TIGR00879">
    <property type="entry name" value="SP"/>
    <property type="match status" value="1"/>
</dbReference>
<evidence type="ECO:0000313" key="13">
    <source>
        <dbReference type="RefSeq" id="XP_017879001.1"/>
    </source>
</evidence>
<feature type="domain" description="Major facilitator superfamily (MFS) profile" evidence="11">
    <location>
        <begin position="62"/>
        <end position="508"/>
    </location>
</feature>
<evidence type="ECO:0000256" key="2">
    <source>
        <dbReference type="ARBA" id="ARBA00022448"/>
    </source>
</evidence>
<organism evidence="12 13">
    <name type="scientific">Ceratina calcarata</name>
    <dbReference type="NCBI Taxonomy" id="156304"/>
    <lineage>
        <taxon>Eukaryota</taxon>
        <taxon>Metazoa</taxon>
        <taxon>Ecdysozoa</taxon>
        <taxon>Arthropoda</taxon>
        <taxon>Hexapoda</taxon>
        <taxon>Insecta</taxon>
        <taxon>Pterygota</taxon>
        <taxon>Neoptera</taxon>
        <taxon>Endopterygota</taxon>
        <taxon>Hymenoptera</taxon>
        <taxon>Apocrita</taxon>
        <taxon>Aculeata</taxon>
        <taxon>Apoidea</taxon>
        <taxon>Anthophila</taxon>
        <taxon>Apidae</taxon>
        <taxon>Ceratina</taxon>
        <taxon>Zadontomerus</taxon>
    </lineage>
</organism>
<dbReference type="SUPFAM" id="SSF103473">
    <property type="entry name" value="MFS general substrate transporter"/>
    <property type="match status" value="1"/>
</dbReference>
<evidence type="ECO:0000259" key="11">
    <source>
        <dbReference type="PROSITE" id="PS50850"/>
    </source>
</evidence>
<dbReference type="GO" id="GO:1990539">
    <property type="term" value="P:fructose import across plasma membrane"/>
    <property type="evidence" value="ECO:0007669"/>
    <property type="project" value="UniProtKB-ARBA"/>
</dbReference>
<dbReference type="FunFam" id="1.20.1250.20:FF:001511">
    <property type="entry name" value="Solute carrier family 2, facilitated glucose transporter member 5"/>
    <property type="match status" value="1"/>
</dbReference>
<dbReference type="InterPro" id="IPR036259">
    <property type="entry name" value="MFS_trans_sf"/>
</dbReference>
<keyword evidence="2 8" id="KW-0813">Transport</keyword>
<dbReference type="PANTHER" id="PTHR23503:SF127">
    <property type="entry name" value="FI08437P-RELATED"/>
    <property type="match status" value="1"/>
</dbReference>
<gene>
    <name evidence="13" type="primary">LOC108624309</name>
</gene>
<keyword evidence="5 10" id="KW-1133">Transmembrane helix</keyword>
<dbReference type="PROSITE" id="PS00217">
    <property type="entry name" value="SUGAR_TRANSPORT_2"/>
    <property type="match status" value="1"/>
</dbReference>
<feature type="transmembrane region" description="Helical" evidence="10">
    <location>
        <begin position="142"/>
        <end position="160"/>
    </location>
</feature>
<feature type="region of interest" description="Disordered" evidence="9">
    <location>
        <begin position="1"/>
        <end position="50"/>
    </location>
</feature>
<dbReference type="GO" id="GO:0005886">
    <property type="term" value="C:plasma membrane"/>
    <property type="evidence" value="ECO:0007669"/>
    <property type="project" value="UniProtKB-SubCell"/>
</dbReference>
<dbReference type="PRINTS" id="PR00171">
    <property type="entry name" value="SUGRTRNSPORT"/>
</dbReference>
<comment type="subcellular location">
    <subcellularLocation>
        <location evidence="1">Cell membrane</location>
        <topology evidence="1">Multi-pass membrane protein</topology>
    </subcellularLocation>
</comment>
<dbReference type="RefSeq" id="XP_017879001.1">
    <property type="nucleotide sequence ID" value="XM_018023512.2"/>
</dbReference>
<sequence length="537" mass="57989">MKFNSERSSYMRCDSETGDMLDYKDSDAAVLTDSERPRQPNSENRDERSAPGGWTLTLVLAGVTCCLGSAVPAGFNGGVLNNAADLIGGFCNESVKERYGVEVSENGLKIIWSTVVSIFLIGGAVGSFLASWVSDRYGRKGGLCAGNMFGIIGAGMLFLVRKLNSIELLLAGRLLSGFSGGIATCIVPMYMAEIAPLRLRGAVGVLCQLGITSGVFLGQIAGLNTVLGTENSWDFMLAAFAPLCMCALVLTSTVLPESPKYLFIIRDQKQKALDELSRIRNMDVMLLQVEISSLEQEAEMKTTAEPWTIKRILKDPALQLPLFLVCTIQFGQQMSGINFVFYYSNPIFLDAGLGNTGAQYATLATGAVNMAMALVSVPVMSSFNRRGVLLSSIYLCFGCLIILCIALKLSYLSSSVSIICTVTILAYVIFYGIGLGPIPYFIGSELFDVGPRPAAMALGSVFNWGGNFLVGMLFPTVEHLMGPYAFLIFVVALFFLELVVRIYLPETRGKDTMDVTTSISQGFKSRPNCSRAYANAA</sequence>
<dbReference type="AlphaFoldDB" id="A0AAJ7IWM6"/>
<dbReference type="InterPro" id="IPR005829">
    <property type="entry name" value="Sugar_transporter_CS"/>
</dbReference>
<evidence type="ECO:0000256" key="3">
    <source>
        <dbReference type="ARBA" id="ARBA00022475"/>
    </source>
</evidence>
<evidence type="ECO:0000256" key="5">
    <source>
        <dbReference type="ARBA" id="ARBA00022989"/>
    </source>
</evidence>
<dbReference type="Pfam" id="PF00083">
    <property type="entry name" value="Sugar_tr"/>
    <property type="match status" value="1"/>
</dbReference>
<dbReference type="Gene3D" id="1.20.1250.20">
    <property type="entry name" value="MFS general substrate transporter like domains"/>
    <property type="match status" value="1"/>
</dbReference>
<evidence type="ECO:0000256" key="1">
    <source>
        <dbReference type="ARBA" id="ARBA00004651"/>
    </source>
</evidence>
<keyword evidence="6 10" id="KW-0472">Membrane</keyword>
<keyword evidence="7" id="KW-0325">Glycoprotein</keyword>
<evidence type="ECO:0000256" key="7">
    <source>
        <dbReference type="ARBA" id="ARBA00023180"/>
    </source>
</evidence>
<evidence type="ECO:0000256" key="10">
    <source>
        <dbReference type="SAM" id="Phobius"/>
    </source>
</evidence>
<proteinExistence type="inferred from homology"/>
<keyword evidence="12" id="KW-1185">Reference proteome</keyword>
<evidence type="ECO:0000256" key="6">
    <source>
        <dbReference type="ARBA" id="ARBA00023136"/>
    </source>
</evidence>
<keyword evidence="3" id="KW-1003">Cell membrane</keyword>
<feature type="transmembrane region" description="Helical" evidence="10">
    <location>
        <begin position="454"/>
        <end position="477"/>
    </location>
</feature>
<reference evidence="13" key="1">
    <citation type="submission" date="2025-08" db="UniProtKB">
        <authorList>
            <consortium name="RefSeq"/>
        </authorList>
    </citation>
    <scope>IDENTIFICATION</scope>
    <source>
        <tissue evidence="13">Whole body</tissue>
    </source>
</reference>
<dbReference type="GO" id="GO:0005353">
    <property type="term" value="F:fructose transmembrane transporter activity"/>
    <property type="evidence" value="ECO:0007669"/>
    <property type="project" value="UniProtKB-ARBA"/>
</dbReference>
<name>A0AAJ7IWM6_9HYME</name>
<dbReference type="Proteomes" id="UP000694925">
    <property type="component" value="Unplaced"/>
</dbReference>
<accession>A0AAJ7IWM6</accession>
<feature type="transmembrane region" description="Helical" evidence="10">
    <location>
        <begin position="110"/>
        <end position="130"/>
    </location>
</feature>
<evidence type="ECO:0000256" key="9">
    <source>
        <dbReference type="SAM" id="MobiDB-lite"/>
    </source>
</evidence>
<dbReference type="KEGG" id="ccal:108624309"/>
<feature type="transmembrane region" description="Helical" evidence="10">
    <location>
        <begin position="54"/>
        <end position="75"/>
    </location>
</feature>
<dbReference type="PROSITE" id="PS00216">
    <property type="entry name" value="SUGAR_TRANSPORT_1"/>
    <property type="match status" value="1"/>
</dbReference>
<dbReference type="PANTHER" id="PTHR23503">
    <property type="entry name" value="SOLUTE CARRIER FAMILY 2"/>
    <property type="match status" value="1"/>
</dbReference>
<comment type="similarity">
    <text evidence="8">Belongs to the major facilitator superfamily. Sugar transporter (TC 2.A.1.1) family.</text>
</comment>
<feature type="transmembrane region" description="Helical" evidence="10">
    <location>
        <begin position="416"/>
        <end position="442"/>
    </location>
</feature>
<feature type="transmembrane region" description="Helical" evidence="10">
    <location>
        <begin position="363"/>
        <end position="381"/>
    </location>
</feature>
<evidence type="ECO:0000256" key="8">
    <source>
        <dbReference type="RuleBase" id="RU003346"/>
    </source>
</evidence>
<dbReference type="InterPro" id="IPR003663">
    <property type="entry name" value="Sugar/inositol_transpt"/>
</dbReference>
<feature type="transmembrane region" description="Helical" evidence="10">
    <location>
        <begin position="388"/>
        <end position="410"/>
    </location>
</feature>
<keyword evidence="4 10" id="KW-0812">Transmembrane</keyword>
<dbReference type="PROSITE" id="PS50850">
    <property type="entry name" value="MFS"/>
    <property type="match status" value="1"/>
</dbReference>